<evidence type="ECO:0000313" key="2">
    <source>
        <dbReference type="Proteomes" id="UP000266861"/>
    </source>
</evidence>
<name>A0A397JBC7_9GLOM</name>
<evidence type="ECO:0000313" key="1">
    <source>
        <dbReference type="EMBL" id="RHZ82283.1"/>
    </source>
</evidence>
<comment type="caution">
    <text evidence="1">The sequence shown here is derived from an EMBL/GenBank/DDBJ whole genome shotgun (WGS) entry which is preliminary data.</text>
</comment>
<proteinExistence type="predicted"/>
<sequence>MLMEALWSLYFRAVFLNDDIPFRSGHKHKDRKIFRGNPWSYRWAEILGVLGRQIEVLCHDWFIVKGLTSVKKGSSGVNIRRAFIPNYYALVGELWFINAKPKCVIRRNIASLVKPG</sequence>
<organism evidence="1 2">
    <name type="scientific">Diversispora epigaea</name>
    <dbReference type="NCBI Taxonomy" id="1348612"/>
    <lineage>
        <taxon>Eukaryota</taxon>
        <taxon>Fungi</taxon>
        <taxon>Fungi incertae sedis</taxon>
        <taxon>Mucoromycota</taxon>
        <taxon>Glomeromycotina</taxon>
        <taxon>Glomeromycetes</taxon>
        <taxon>Diversisporales</taxon>
        <taxon>Diversisporaceae</taxon>
        <taxon>Diversispora</taxon>
    </lineage>
</organism>
<keyword evidence="2" id="KW-1185">Reference proteome</keyword>
<protein>
    <submittedName>
        <fullName evidence="1">Uncharacterized protein</fullName>
    </submittedName>
</protein>
<gene>
    <name evidence="1" type="ORF">Glove_110g26</name>
</gene>
<reference evidence="1 2" key="1">
    <citation type="submission" date="2018-08" db="EMBL/GenBank/DDBJ databases">
        <title>Genome and evolution of the arbuscular mycorrhizal fungus Diversispora epigaea (formerly Glomus versiforme) and its bacterial endosymbionts.</title>
        <authorList>
            <person name="Sun X."/>
            <person name="Fei Z."/>
            <person name="Harrison M."/>
        </authorList>
    </citation>
    <scope>NUCLEOTIDE SEQUENCE [LARGE SCALE GENOMIC DNA]</scope>
    <source>
        <strain evidence="1 2">IT104</strain>
    </source>
</reference>
<dbReference type="EMBL" id="PQFF01000103">
    <property type="protein sequence ID" value="RHZ82283.1"/>
    <property type="molecule type" value="Genomic_DNA"/>
</dbReference>
<dbReference type="AlphaFoldDB" id="A0A397JBC7"/>
<accession>A0A397JBC7</accession>
<dbReference type="Proteomes" id="UP000266861">
    <property type="component" value="Unassembled WGS sequence"/>
</dbReference>